<dbReference type="PANTHER" id="PTHR35093:SF8">
    <property type="entry name" value="OUTER MEMBRANE PROTEIN NMB0088-RELATED"/>
    <property type="match status" value="1"/>
</dbReference>
<evidence type="ECO:0000256" key="5">
    <source>
        <dbReference type="ARBA" id="ARBA00022729"/>
    </source>
</evidence>
<proteinExistence type="inferred from homology"/>
<name>A0A1F7SII5_9BACT</name>
<keyword evidence="4" id="KW-0812">Transmembrane</keyword>
<keyword evidence="6" id="KW-0472">Membrane</keyword>
<dbReference type="PANTHER" id="PTHR35093">
    <property type="entry name" value="OUTER MEMBRANE PROTEIN NMB0088-RELATED"/>
    <property type="match status" value="1"/>
</dbReference>
<dbReference type="SUPFAM" id="SSF56935">
    <property type="entry name" value="Porins"/>
    <property type="match status" value="1"/>
</dbReference>
<evidence type="ECO:0008006" key="11">
    <source>
        <dbReference type="Google" id="ProtNLM"/>
    </source>
</evidence>
<keyword evidence="3" id="KW-1134">Transmembrane beta strand</keyword>
<comment type="caution">
    <text evidence="9">The sequence shown here is derived from an EMBL/GenBank/DDBJ whole genome shotgun (WGS) entry which is preliminary data.</text>
</comment>
<evidence type="ECO:0000256" key="3">
    <source>
        <dbReference type="ARBA" id="ARBA00022452"/>
    </source>
</evidence>
<feature type="chain" id="PRO_5009532407" description="Aromatic hydrocarbon degradation protein" evidence="8">
    <location>
        <begin position="23"/>
        <end position="450"/>
    </location>
</feature>
<feature type="signal peptide" evidence="8">
    <location>
        <begin position="1"/>
        <end position="22"/>
    </location>
</feature>
<evidence type="ECO:0000256" key="8">
    <source>
        <dbReference type="SAM" id="SignalP"/>
    </source>
</evidence>
<evidence type="ECO:0000256" key="6">
    <source>
        <dbReference type="ARBA" id="ARBA00023136"/>
    </source>
</evidence>
<dbReference type="AlphaFoldDB" id="A0A1F7SII5"/>
<evidence type="ECO:0000256" key="7">
    <source>
        <dbReference type="ARBA" id="ARBA00023237"/>
    </source>
</evidence>
<reference evidence="9 10" key="1">
    <citation type="journal article" date="2016" name="Nat. Commun.">
        <title>Thousands of microbial genomes shed light on interconnected biogeochemical processes in an aquifer system.</title>
        <authorList>
            <person name="Anantharaman K."/>
            <person name="Brown C.T."/>
            <person name="Hug L.A."/>
            <person name="Sharon I."/>
            <person name="Castelle C.J."/>
            <person name="Probst A.J."/>
            <person name="Thomas B.C."/>
            <person name="Singh A."/>
            <person name="Wilkins M.J."/>
            <person name="Karaoz U."/>
            <person name="Brodie E.L."/>
            <person name="Williams K.H."/>
            <person name="Hubbard S.S."/>
            <person name="Banfield J.F."/>
        </authorList>
    </citation>
    <scope>NUCLEOTIDE SEQUENCE [LARGE SCALE GENOMIC DNA]</scope>
</reference>
<dbReference type="GO" id="GO:0009279">
    <property type="term" value="C:cell outer membrane"/>
    <property type="evidence" value="ECO:0007669"/>
    <property type="project" value="UniProtKB-SubCell"/>
</dbReference>
<protein>
    <recommendedName>
        <fullName evidence="11">Aromatic hydrocarbon degradation protein</fullName>
    </recommendedName>
</protein>
<dbReference type="Proteomes" id="UP000178082">
    <property type="component" value="Unassembled WGS sequence"/>
</dbReference>
<evidence type="ECO:0000256" key="4">
    <source>
        <dbReference type="ARBA" id="ARBA00022692"/>
    </source>
</evidence>
<dbReference type="EMBL" id="MGDI01000028">
    <property type="protein sequence ID" value="OGL53038.1"/>
    <property type="molecule type" value="Genomic_DNA"/>
</dbReference>
<dbReference type="STRING" id="1817883.A3G31_09025"/>
<evidence type="ECO:0000313" key="9">
    <source>
        <dbReference type="EMBL" id="OGL53038.1"/>
    </source>
</evidence>
<evidence type="ECO:0000256" key="1">
    <source>
        <dbReference type="ARBA" id="ARBA00004571"/>
    </source>
</evidence>
<dbReference type="Gene3D" id="2.40.160.60">
    <property type="entry name" value="Outer membrane protein transport protein (OMPP1/FadL/TodX)"/>
    <property type="match status" value="1"/>
</dbReference>
<gene>
    <name evidence="9" type="ORF">A3G31_09025</name>
</gene>
<accession>A0A1F7SII5</accession>
<comment type="subcellular location">
    <subcellularLocation>
        <location evidence="1">Cell outer membrane</location>
        <topology evidence="1">Multi-pass membrane protein</topology>
    </subcellularLocation>
</comment>
<sequence>MKKRNPILAIFVIIILSQASFAQGQDITKLGLSLPPSLNFATSPNPVGSGARAVGMGGAFIAVADDATAASWNPGGLIQLEKPEVSIVGTYDYVKQSQDMKDRESDISDQRLERGSLNYLSFVYPFLLFGKNFVASINSQRLYDLHGRTEAISLFKTIDGIQEIHSTQGGELRTITPALAVQITPTLSLGTSLNLWDKNFSNWQQNVNISASGFVASGSKILPFKAQGSIKEEYDFTGFNANIGFLWEINKMFTLGGVLKTPFLARVKHHHNSSMITTIAGKSDPIKIGRDFKENLKMEMPASYGLGLATRFSDSFSMALDLYMTEWGDFKLREGKKKGQILVEGGAPSGKGKDILSGKADATTQIRIGAEYLIIRGKFTIPLRSGIFYDPEPAKNSPDSFYGISFGTGIAWGKIIFDIAYTYRFGKASGEASEPDIKQHMILTSMIVHF</sequence>
<keyword evidence="5 8" id="KW-0732">Signal</keyword>
<dbReference type="Pfam" id="PF03349">
    <property type="entry name" value="Toluene_X"/>
    <property type="match status" value="1"/>
</dbReference>
<comment type="similarity">
    <text evidence="2">Belongs to the OmpP1/FadL family.</text>
</comment>
<evidence type="ECO:0000313" key="10">
    <source>
        <dbReference type="Proteomes" id="UP000178082"/>
    </source>
</evidence>
<keyword evidence="7" id="KW-0998">Cell outer membrane</keyword>
<dbReference type="GO" id="GO:0015483">
    <property type="term" value="F:long-chain fatty acid transporting porin activity"/>
    <property type="evidence" value="ECO:0007669"/>
    <property type="project" value="TreeGrafter"/>
</dbReference>
<evidence type="ECO:0000256" key="2">
    <source>
        <dbReference type="ARBA" id="ARBA00008163"/>
    </source>
</evidence>
<dbReference type="InterPro" id="IPR005017">
    <property type="entry name" value="OMPP1/FadL/TodX"/>
</dbReference>
<organism evidence="9 10">
    <name type="scientific">Candidatus Schekmanbacteria bacterium RIFCSPLOWO2_12_FULL_38_15</name>
    <dbReference type="NCBI Taxonomy" id="1817883"/>
    <lineage>
        <taxon>Bacteria</taxon>
        <taxon>Candidatus Schekmaniibacteriota</taxon>
    </lineage>
</organism>